<dbReference type="PANTHER" id="PTHR30055">
    <property type="entry name" value="HTH-TYPE TRANSCRIPTIONAL REGULATOR RUTR"/>
    <property type="match status" value="1"/>
</dbReference>
<name>A0A1B2M112_9GAMM</name>
<dbReference type="PANTHER" id="PTHR30055:SF238">
    <property type="entry name" value="MYCOFACTOCIN BIOSYNTHESIS TRANSCRIPTIONAL REGULATOR MFTR-RELATED"/>
    <property type="match status" value="1"/>
</dbReference>
<organism evidence="6 7">
    <name type="scientific">Acinetobacter larvae</name>
    <dbReference type="NCBI Taxonomy" id="1789224"/>
    <lineage>
        <taxon>Bacteria</taxon>
        <taxon>Pseudomonadati</taxon>
        <taxon>Pseudomonadota</taxon>
        <taxon>Gammaproteobacteria</taxon>
        <taxon>Moraxellales</taxon>
        <taxon>Moraxellaceae</taxon>
        <taxon>Acinetobacter</taxon>
    </lineage>
</organism>
<keyword evidence="7" id="KW-1185">Reference proteome</keyword>
<proteinExistence type="predicted"/>
<dbReference type="InterPro" id="IPR009057">
    <property type="entry name" value="Homeodomain-like_sf"/>
</dbReference>
<reference evidence="6 7" key="1">
    <citation type="submission" date="2016-08" db="EMBL/GenBank/DDBJ databases">
        <authorList>
            <person name="Seilhamer J.J."/>
        </authorList>
    </citation>
    <scope>NUCLEOTIDE SEQUENCE [LARGE SCALE GENOMIC DNA]</scope>
    <source>
        <strain evidence="6 7">BRTC-1</strain>
    </source>
</reference>
<keyword evidence="3" id="KW-0804">Transcription</keyword>
<evidence type="ECO:0000313" key="7">
    <source>
        <dbReference type="Proteomes" id="UP000093391"/>
    </source>
</evidence>
<dbReference type="PROSITE" id="PS50977">
    <property type="entry name" value="HTH_TETR_2"/>
    <property type="match status" value="1"/>
</dbReference>
<dbReference type="Proteomes" id="UP000093391">
    <property type="component" value="Chromosome"/>
</dbReference>
<dbReference type="InterPro" id="IPR001647">
    <property type="entry name" value="HTH_TetR"/>
</dbReference>
<evidence type="ECO:0000313" key="6">
    <source>
        <dbReference type="EMBL" id="AOA58880.1"/>
    </source>
</evidence>
<evidence type="ECO:0000256" key="1">
    <source>
        <dbReference type="ARBA" id="ARBA00023015"/>
    </source>
</evidence>
<dbReference type="EMBL" id="CP016895">
    <property type="protein sequence ID" value="AOA58880.1"/>
    <property type="molecule type" value="Genomic_DNA"/>
</dbReference>
<dbReference type="OrthoDB" id="4541465at2"/>
<dbReference type="Gene3D" id="1.10.10.60">
    <property type="entry name" value="Homeodomain-like"/>
    <property type="match status" value="1"/>
</dbReference>
<sequence length="212" mass="24542">MHVYTPRTAAKQRLIDAAFEHFVRHGYDAASLRAIAEHVGIRKASIYTHFASKEAIFAQLLADALYLECTFVQQCFETTDAQLGPGEAYCQAFQSRYQQNISTRFLIRMAYAPPSCFIEKIQQNYEYYIQRIRQYMQHALQEYHLPQAKQRLYIDAYLGIVDSLSVELLYAGNVYRHRFDAMMMLYHSAYDALAIQTNEHSKPVHTPSPKAP</sequence>
<dbReference type="KEGG" id="ala:BFG52_11300"/>
<feature type="DNA-binding region" description="H-T-H motif" evidence="4">
    <location>
        <begin position="31"/>
        <end position="50"/>
    </location>
</feature>
<dbReference type="SUPFAM" id="SSF46689">
    <property type="entry name" value="Homeodomain-like"/>
    <property type="match status" value="1"/>
</dbReference>
<dbReference type="Pfam" id="PF00440">
    <property type="entry name" value="TetR_N"/>
    <property type="match status" value="1"/>
</dbReference>
<evidence type="ECO:0000256" key="4">
    <source>
        <dbReference type="PROSITE-ProRule" id="PRU00335"/>
    </source>
</evidence>
<dbReference type="GO" id="GO:0000976">
    <property type="term" value="F:transcription cis-regulatory region binding"/>
    <property type="evidence" value="ECO:0007669"/>
    <property type="project" value="TreeGrafter"/>
</dbReference>
<evidence type="ECO:0000256" key="3">
    <source>
        <dbReference type="ARBA" id="ARBA00023163"/>
    </source>
</evidence>
<dbReference type="Gene3D" id="1.10.357.10">
    <property type="entry name" value="Tetracycline Repressor, domain 2"/>
    <property type="match status" value="1"/>
</dbReference>
<dbReference type="PRINTS" id="PR00455">
    <property type="entry name" value="HTHTETR"/>
</dbReference>
<keyword evidence="2 4" id="KW-0238">DNA-binding</keyword>
<evidence type="ECO:0000259" key="5">
    <source>
        <dbReference type="PROSITE" id="PS50977"/>
    </source>
</evidence>
<protein>
    <recommendedName>
        <fullName evidence="5">HTH tetR-type domain-containing protein</fullName>
    </recommendedName>
</protein>
<feature type="domain" description="HTH tetR-type" evidence="5">
    <location>
        <begin position="8"/>
        <end position="68"/>
    </location>
</feature>
<accession>A0A1B2M112</accession>
<dbReference type="InterPro" id="IPR050109">
    <property type="entry name" value="HTH-type_TetR-like_transc_reg"/>
</dbReference>
<gene>
    <name evidence="6" type="ORF">BFG52_11300</name>
</gene>
<dbReference type="AlphaFoldDB" id="A0A1B2M112"/>
<dbReference type="GO" id="GO:0003700">
    <property type="term" value="F:DNA-binding transcription factor activity"/>
    <property type="evidence" value="ECO:0007669"/>
    <property type="project" value="TreeGrafter"/>
</dbReference>
<evidence type="ECO:0000256" key="2">
    <source>
        <dbReference type="ARBA" id="ARBA00023125"/>
    </source>
</evidence>
<keyword evidence="1" id="KW-0805">Transcription regulation</keyword>
<dbReference type="RefSeq" id="WP_067556176.1">
    <property type="nucleotide sequence ID" value="NZ_CP016895.1"/>
</dbReference>